<dbReference type="AlphaFoldDB" id="A0AAE4C5D0"/>
<dbReference type="RefSeq" id="WP_309948321.1">
    <property type="nucleotide sequence ID" value="NZ_JAVDQY010000008.1"/>
</dbReference>
<evidence type="ECO:0000256" key="1">
    <source>
        <dbReference type="SAM" id="Phobius"/>
    </source>
</evidence>
<dbReference type="EMBL" id="JAVDQY010000008">
    <property type="protein sequence ID" value="MDR6529142.1"/>
    <property type="molecule type" value="Genomic_DNA"/>
</dbReference>
<keyword evidence="1" id="KW-1133">Transmembrane helix</keyword>
<sequence>MEKVVVDYSQIHLQENIPLHEDEISNIASQKKDFFKNVPASLLVALIMLVLIACYFLQNDFKNFKYYHYILFIGVVVALYAFLYALIWLIYQYFLRNWKKDIENGKNQLTSIVTSRHKTENDEYIMTFAGRNKHEKIRLPAEREDYHRYEAGTKVVITYLKYSKVILSIHKLDT</sequence>
<comment type="caution">
    <text evidence="2">The sequence shown here is derived from an EMBL/GenBank/DDBJ whole genome shotgun (WGS) entry which is preliminary data.</text>
</comment>
<organism evidence="2 3">
    <name type="scientific">Chryseobacterium rhizosphaerae</name>
    <dbReference type="NCBI Taxonomy" id="395937"/>
    <lineage>
        <taxon>Bacteria</taxon>
        <taxon>Pseudomonadati</taxon>
        <taxon>Bacteroidota</taxon>
        <taxon>Flavobacteriia</taxon>
        <taxon>Flavobacteriales</taxon>
        <taxon>Weeksellaceae</taxon>
        <taxon>Chryseobacterium group</taxon>
        <taxon>Chryseobacterium</taxon>
    </lineage>
</organism>
<reference evidence="2" key="1">
    <citation type="submission" date="2023-07" db="EMBL/GenBank/DDBJ databases">
        <title>Sorghum-associated microbial communities from plants grown in Nebraska, USA.</title>
        <authorList>
            <person name="Schachtman D."/>
        </authorList>
    </citation>
    <scope>NUCLEOTIDE SEQUENCE</scope>
    <source>
        <strain evidence="2">DS2360</strain>
    </source>
</reference>
<accession>A0AAE4C5D0</accession>
<name>A0AAE4C5D0_9FLAO</name>
<feature type="transmembrane region" description="Helical" evidence="1">
    <location>
        <begin position="70"/>
        <end position="91"/>
    </location>
</feature>
<proteinExistence type="predicted"/>
<evidence type="ECO:0000313" key="3">
    <source>
        <dbReference type="Proteomes" id="UP001184861"/>
    </source>
</evidence>
<feature type="transmembrane region" description="Helical" evidence="1">
    <location>
        <begin position="40"/>
        <end position="58"/>
    </location>
</feature>
<dbReference type="Proteomes" id="UP001184861">
    <property type="component" value="Unassembled WGS sequence"/>
</dbReference>
<protein>
    <submittedName>
        <fullName evidence="2">Uncharacterized protein</fullName>
    </submittedName>
</protein>
<keyword evidence="1" id="KW-0472">Membrane</keyword>
<gene>
    <name evidence="2" type="ORF">J2787_004585</name>
</gene>
<evidence type="ECO:0000313" key="2">
    <source>
        <dbReference type="EMBL" id="MDR6529142.1"/>
    </source>
</evidence>
<keyword evidence="1" id="KW-0812">Transmembrane</keyword>